<comment type="caution">
    <text evidence="2">The sequence shown here is derived from an EMBL/GenBank/DDBJ whole genome shotgun (WGS) entry which is preliminary data.</text>
</comment>
<organism evidence="2 3">
    <name type="scientific">Pholiota conissans</name>
    <dbReference type="NCBI Taxonomy" id="109636"/>
    <lineage>
        <taxon>Eukaryota</taxon>
        <taxon>Fungi</taxon>
        <taxon>Dikarya</taxon>
        <taxon>Basidiomycota</taxon>
        <taxon>Agaricomycotina</taxon>
        <taxon>Agaricomycetes</taxon>
        <taxon>Agaricomycetidae</taxon>
        <taxon>Agaricales</taxon>
        <taxon>Agaricineae</taxon>
        <taxon>Strophariaceae</taxon>
        <taxon>Pholiota</taxon>
    </lineage>
</organism>
<evidence type="ECO:0000313" key="2">
    <source>
        <dbReference type="EMBL" id="KAF9477329.1"/>
    </source>
</evidence>
<keyword evidence="3" id="KW-1185">Reference proteome</keyword>
<accession>A0A9P5YZF1</accession>
<name>A0A9P5YZF1_9AGAR</name>
<feature type="chain" id="PRO_5040339179" evidence="1">
    <location>
        <begin position="20"/>
        <end position="185"/>
    </location>
</feature>
<dbReference type="AlphaFoldDB" id="A0A9P5YZF1"/>
<evidence type="ECO:0000256" key="1">
    <source>
        <dbReference type="SAM" id="SignalP"/>
    </source>
</evidence>
<dbReference type="Proteomes" id="UP000807469">
    <property type="component" value="Unassembled WGS sequence"/>
</dbReference>
<dbReference type="OrthoDB" id="2918850at2759"/>
<sequence length="185" mass="19653">MNFTASFLALLAVAQSAIAFPFASEDANVMAPVPVTKLVCDGNTYKCTANLDFGDGRWVAQWGTAVFHTGLFGAPDHKDVIEAMAMAPVPVTKLVCDGDSYKCTANLDFGDGRWVAQWSTNVFHQGFASGNGQSLAPVPVTKLVCDGDSYKCTANLDFGDGRWVAQWGTSVFHTSAAKGGFLAQD</sequence>
<keyword evidence="1" id="KW-0732">Signal</keyword>
<feature type="signal peptide" evidence="1">
    <location>
        <begin position="1"/>
        <end position="19"/>
    </location>
</feature>
<evidence type="ECO:0000313" key="3">
    <source>
        <dbReference type="Proteomes" id="UP000807469"/>
    </source>
</evidence>
<dbReference type="EMBL" id="MU155264">
    <property type="protein sequence ID" value="KAF9477329.1"/>
    <property type="molecule type" value="Genomic_DNA"/>
</dbReference>
<proteinExistence type="predicted"/>
<gene>
    <name evidence="2" type="ORF">BDN70DRAFT_947523</name>
</gene>
<protein>
    <submittedName>
        <fullName evidence="2">Uncharacterized protein</fullName>
    </submittedName>
</protein>
<reference evidence="2" key="1">
    <citation type="submission" date="2020-11" db="EMBL/GenBank/DDBJ databases">
        <authorList>
            <consortium name="DOE Joint Genome Institute"/>
            <person name="Ahrendt S."/>
            <person name="Riley R."/>
            <person name="Andreopoulos W."/>
            <person name="Labutti K."/>
            <person name="Pangilinan J."/>
            <person name="Ruiz-Duenas F.J."/>
            <person name="Barrasa J.M."/>
            <person name="Sanchez-Garcia M."/>
            <person name="Camarero S."/>
            <person name="Miyauchi S."/>
            <person name="Serrano A."/>
            <person name="Linde D."/>
            <person name="Babiker R."/>
            <person name="Drula E."/>
            <person name="Ayuso-Fernandez I."/>
            <person name="Pacheco R."/>
            <person name="Padilla G."/>
            <person name="Ferreira P."/>
            <person name="Barriuso J."/>
            <person name="Kellner H."/>
            <person name="Castanera R."/>
            <person name="Alfaro M."/>
            <person name="Ramirez L."/>
            <person name="Pisabarro A.G."/>
            <person name="Kuo A."/>
            <person name="Tritt A."/>
            <person name="Lipzen A."/>
            <person name="He G."/>
            <person name="Yan M."/>
            <person name="Ng V."/>
            <person name="Cullen D."/>
            <person name="Martin F."/>
            <person name="Rosso M.-N."/>
            <person name="Henrissat B."/>
            <person name="Hibbett D."/>
            <person name="Martinez A.T."/>
            <person name="Grigoriev I.V."/>
        </authorList>
    </citation>
    <scope>NUCLEOTIDE SEQUENCE</scope>
    <source>
        <strain evidence="2">CIRM-BRFM 674</strain>
    </source>
</reference>